<comment type="caution">
    <text evidence="1">The sequence shown here is derived from an EMBL/GenBank/DDBJ whole genome shotgun (WGS) entry which is preliminary data.</text>
</comment>
<proteinExistence type="predicted"/>
<accession>A0A8B6F5F1</accession>
<dbReference type="SUPFAM" id="SSF101898">
    <property type="entry name" value="NHL repeat"/>
    <property type="match status" value="1"/>
</dbReference>
<protein>
    <submittedName>
        <fullName evidence="1">Uncharacterized protein</fullName>
    </submittedName>
</protein>
<dbReference type="AlphaFoldDB" id="A0A8B6F5F1"/>
<evidence type="ECO:0000313" key="2">
    <source>
        <dbReference type="Proteomes" id="UP000596742"/>
    </source>
</evidence>
<evidence type="ECO:0000313" key="1">
    <source>
        <dbReference type="EMBL" id="VDI43823.1"/>
    </source>
</evidence>
<dbReference type="Proteomes" id="UP000596742">
    <property type="component" value="Unassembled WGS sequence"/>
</dbReference>
<dbReference type="EMBL" id="UYJE01006195">
    <property type="protein sequence ID" value="VDI43823.1"/>
    <property type="molecule type" value="Genomic_DNA"/>
</dbReference>
<name>A0A8B6F5F1_MYTGA</name>
<gene>
    <name evidence="1" type="ORF">MGAL_10B050036</name>
</gene>
<dbReference type="OrthoDB" id="6135363at2759"/>
<keyword evidence="2" id="KW-1185">Reference proteome</keyword>
<sequence>MATDVQLFLAIREIDKSVSTETKWLHEIANQHKVDELTLDLNTKPMEDMLETKSFGSVSIDRSRNTVPINHPNMKEAQIPREAKCNKIDQIRLQQNICIQYNKKRIDTNNFGCMICSNGDIILTDGPSKKFVVFNEKGNHIKDIPVLCIPSDLTEISEGQIAVTYGNEYKFEIADIKDYNYKTVKLVRTESTCWGTSCDNGQLVVKCTNNGIHMYDINGETTMKIKDDEIYGGLNLIYNIAIFNGRTYFSNSEELTYCD</sequence>
<organism evidence="1 2">
    <name type="scientific">Mytilus galloprovincialis</name>
    <name type="common">Mediterranean mussel</name>
    <dbReference type="NCBI Taxonomy" id="29158"/>
    <lineage>
        <taxon>Eukaryota</taxon>
        <taxon>Metazoa</taxon>
        <taxon>Spiralia</taxon>
        <taxon>Lophotrochozoa</taxon>
        <taxon>Mollusca</taxon>
        <taxon>Bivalvia</taxon>
        <taxon>Autobranchia</taxon>
        <taxon>Pteriomorphia</taxon>
        <taxon>Mytilida</taxon>
        <taxon>Mytiloidea</taxon>
        <taxon>Mytilidae</taxon>
        <taxon>Mytilinae</taxon>
        <taxon>Mytilus</taxon>
    </lineage>
</organism>
<reference evidence="1" key="1">
    <citation type="submission" date="2018-11" db="EMBL/GenBank/DDBJ databases">
        <authorList>
            <person name="Alioto T."/>
            <person name="Alioto T."/>
        </authorList>
    </citation>
    <scope>NUCLEOTIDE SEQUENCE</scope>
</reference>